<keyword evidence="3" id="KW-1185">Reference proteome</keyword>
<reference evidence="3" key="1">
    <citation type="submission" date="2016-10" db="EMBL/GenBank/DDBJ databases">
        <authorList>
            <person name="Varghese N."/>
            <person name="Submissions S."/>
        </authorList>
    </citation>
    <scope>NUCLEOTIDE SEQUENCE [LARGE SCALE GENOMIC DNA]</scope>
    <source>
        <strain evidence="3">DSM 17875</strain>
    </source>
</reference>
<dbReference type="GO" id="GO:0008270">
    <property type="term" value="F:zinc ion binding"/>
    <property type="evidence" value="ECO:0007669"/>
    <property type="project" value="InterPro"/>
</dbReference>
<dbReference type="EMBL" id="LT629785">
    <property type="protein sequence ID" value="SDT86475.1"/>
    <property type="molecule type" value="Genomic_DNA"/>
</dbReference>
<protein>
    <submittedName>
        <fullName evidence="2">HNH endonuclease</fullName>
    </submittedName>
</protein>
<proteinExistence type="predicted"/>
<accession>A0A1H2DUD4</accession>
<feature type="domain" description="HNH" evidence="1">
    <location>
        <begin position="53"/>
        <end position="87"/>
    </location>
</feature>
<dbReference type="STRING" id="364197.SAMN05216296_0008"/>
<keyword evidence="2" id="KW-0378">Hydrolase</keyword>
<sequence length="128" mass="14471">MPTQLRKLIKSRSTAFNRQGGRCFYCNYPMWRGALEPFAQLHGMTLGQARQFQCTAEHLLARQDGGKDGSDNIVAACRACNQRRHKRKKAPEPDAYKALVQKRVACGKWHPGRAKIIATQVTLMETLN</sequence>
<dbReference type="AlphaFoldDB" id="A0A1H2DUD4"/>
<dbReference type="InterPro" id="IPR003615">
    <property type="entry name" value="HNH_nuc"/>
</dbReference>
<evidence type="ECO:0000313" key="3">
    <source>
        <dbReference type="Proteomes" id="UP000243232"/>
    </source>
</evidence>
<name>A0A1H2DUD4_9PSED</name>
<gene>
    <name evidence="2" type="ORF">SAMN05216296_0008</name>
</gene>
<dbReference type="GO" id="GO:0004519">
    <property type="term" value="F:endonuclease activity"/>
    <property type="evidence" value="ECO:0007669"/>
    <property type="project" value="UniProtKB-KW"/>
</dbReference>
<dbReference type="Proteomes" id="UP000243232">
    <property type="component" value="Chromosome I"/>
</dbReference>
<dbReference type="GO" id="GO:0003676">
    <property type="term" value="F:nucleic acid binding"/>
    <property type="evidence" value="ECO:0007669"/>
    <property type="project" value="InterPro"/>
</dbReference>
<dbReference type="Gene3D" id="1.10.30.50">
    <property type="match status" value="1"/>
</dbReference>
<evidence type="ECO:0000313" key="2">
    <source>
        <dbReference type="EMBL" id="SDT86475.1"/>
    </source>
</evidence>
<dbReference type="RefSeq" id="WP_231975046.1">
    <property type="nucleotide sequence ID" value="NZ_LT629785.1"/>
</dbReference>
<evidence type="ECO:0000259" key="1">
    <source>
        <dbReference type="Pfam" id="PF01844"/>
    </source>
</evidence>
<dbReference type="CDD" id="cd00085">
    <property type="entry name" value="HNHc"/>
    <property type="match status" value="1"/>
</dbReference>
<keyword evidence="2" id="KW-0540">Nuclease</keyword>
<keyword evidence="2" id="KW-0255">Endonuclease</keyword>
<organism evidence="2 3">
    <name type="scientific">Pseudomonas pohangensis</name>
    <dbReference type="NCBI Taxonomy" id="364197"/>
    <lineage>
        <taxon>Bacteria</taxon>
        <taxon>Pseudomonadati</taxon>
        <taxon>Pseudomonadota</taxon>
        <taxon>Gammaproteobacteria</taxon>
        <taxon>Pseudomonadales</taxon>
        <taxon>Pseudomonadaceae</taxon>
        <taxon>Pseudomonas</taxon>
    </lineage>
</organism>
<dbReference type="Pfam" id="PF01844">
    <property type="entry name" value="HNH"/>
    <property type="match status" value="1"/>
</dbReference>
<dbReference type="InterPro" id="IPR002711">
    <property type="entry name" value="HNH"/>
</dbReference>